<dbReference type="PANTHER" id="PTHR33747">
    <property type="entry name" value="UPF0225 PROTEIN SCO1677"/>
    <property type="match status" value="1"/>
</dbReference>
<evidence type="ECO:0000313" key="1">
    <source>
        <dbReference type="EMBL" id="MPW24983.1"/>
    </source>
</evidence>
<sequence>MSCYSQWKKIIENESVNEEKQYEFWNNFCDQEKAIYKKILEEKSSVVQGSVKELAEKYDISVEYFMGFLDGINDSISESLQLEIIEEETEIKLEINFEELYKNMLAVPADWLFNLEEWSNIFTDDERKRLRKDFNRAKIVVNENKVGRNDQCPCGSGKKYKKCCALA</sequence>
<dbReference type="AlphaFoldDB" id="A0A6A7K781"/>
<accession>A0A6A7K781</accession>
<dbReference type="Pfam" id="PF02810">
    <property type="entry name" value="SEC-C"/>
    <property type="match status" value="1"/>
</dbReference>
<comment type="caution">
    <text evidence="1">The sequence shown here is derived from an EMBL/GenBank/DDBJ whole genome shotgun (WGS) entry which is preliminary data.</text>
</comment>
<dbReference type="EMBL" id="WHNX01000005">
    <property type="protein sequence ID" value="MPW24983.1"/>
    <property type="molecule type" value="Genomic_DNA"/>
</dbReference>
<dbReference type="NCBIfam" id="NF004088">
    <property type="entry name" value="PRK05590.1"/>
    <property type="match status" value="1"/>
</dbReference>
<dbReference type="SUPFAM" id="SSF103642">
    <property type="entry name" value="Sec-C motif"/>
    <property type="match status" value="1"/>
</dbReference>
<dbReference type="InterPro" id="IPR004027">
    <property type="entry name" value="SEC_C_motif"/>
</dbReference>
<reference evidence="1 2" key="1">
    <citation type="submission" date="2019-10" db="EMBL/GenBank/DDBJ databases">
        <title>Alkalibaculum tamaniensis sp.nov., a new alkaliphilic acetogen, isolated on methoxylated aromatics from a mud volcano.</title>
        <authorList>
            <person name="Khomyakova M.A."/>
            <person name="Merkel A.Y."/>
            <person name="Bonch-Osmolovskaya E.A."/>
            <person name="Slobodkin A.I."/>
        </authorList>
    </citation>
    <scope>NUCLEOTIDE SEQUENCE [LARGE SCALE GENOMIC DNA]</scope>
    <source>
        <strain evidence="1 2">M08DMB</strain>
    </source>
</reference>
<dbReference type="Gene3D" id="3.10.450.50">
    <property type="match status" value="1"/>
</dbReference>
<proteinExistence type="predicted"/>
<name>A0A6A7K781_9FIRM</name>
<dbReference type="Proteomes" id="UP000440004">
    <property type="component" value="Unassembled WGS sequence"/>
</dbReference>
<gene>
    <name evidence="1" type="ORF">GC105_04165</name>
</gene>
<protein>
    <submittedName>
        <fullName evidence="1">SEC-C domain-containing protein</fullName>
    </submittedName>
</protein>
<evidence type="ECO:0000313" key="2">
    <source>
        <dbReference type="Proteomes" id="UP000440004"/>
    </source>
</evidence>
<dbReference type="RefSeq" id="WP_152802027.1">
    <property type="nucleotide sequence ID" value="NZ_WHNX01000005.1"/>
</dbReference>
<organism evidence="1 2">
    <name type="scientific">Alkalibaculum sporogenes</name>
    <dbReference type="NCBI Taxonomy" id="2655001"/>
    <lineage>
        <taxon>Bacteria</taxon>
        <taxon>Bacillati</taxon>
        <taxon>Bacillota</taxon>
        <taxon>Clostridia</taxon>
        <taxon>Eubacteriales</taxon>
        <taxon>Eubacteriaceae</taxon>
        <taxon>Alkalibaculum</taxon>
    </lineage>
</organism>
<keyword evidence="2" id="KW-1185">Reference proteome</keyword>
<dbReference type="PANTHER" id="PTHR33747:SF1">
    <property type="entry name" value="ADENYLATE CYCLASE-ASSOCIATED CAP C-TERMINAL DOMAIN-CONTAINING PROTEIN"/>
    <property type="match status" value="1"/>
</dbReference>